<reference evidence="1" key="1">
    <citation type="submission" date="2018-07" db="EMBL/GenBank/DDBJ databases">
        <authorList>
            <consortium name="NARMS: The National Antimicrobial Resistance Monitoring System"/>
        </authorList>
    </citation>
    <scope>NUCLEOTIDE SEQUENCE</scope>
    <source>
        <strain evidence="1">CVM N17C319</strain>
    </source>
</reference>
<evidence type="ECO:0008006" key="2">
    <source>
        <dbReference type="Google" id="ProtNLM"/>
    </source>
</evidence>
<proteinExistence type="predicted"/>
<dbReference type="AlphaFoldDB" id="A0A5T1TY78"/>
<comment type="caution">
    <text evidence="1">The sequence shown here is derived from an EMBL/GenBank/DDBJ whole genome shotgun (WGS) entry which is preliminary data.</text>
</comment>
<name>A0A5T1TY78_CAMJU</name>
<evidence type="ECO:0000313" key="1">
    <source>
        <dbReference type="EMBL" id="EAL6436250.1"/>
    </source>
</evidence>
<feature type="non-terminal residue" evidence="1">
    <location>
        <position position="1"/>
    </location>
</feature>
<sequence length="491" mass="58356">NIGYDRWFASKKNFQKSNEYCTVRKIIKRYYKKFKNFSFFQNFKNRLEIKKQKRIIQQNIQDLFEFPSKCFDDVLEKKDFLLVGHFAYFDKGVCRYISNATQGKSVLVVSTTPWLKKEFVQNKLKIPSIIVPKATFNRGYDRNVDLNLTESEKYILAQNPRLKEISLRMKLQYKDMGKNYPDKMAIFLFQYFDILLEKTSPKKVFIWNKFNATHEILYLVCLRRNIQCVFMEFGVIPGTFNFDLQGQMGESWIANHTSDFNDLTINSNDLENAKKVLEYIYKEKLCRNLQPENNLIDNIKCKIKKDRPTIVYFGQNDFEAGMIPYNQHVVKYHSPWSIDSNDACRVLSEICIKNDWNFIYKPHPNLEWLEEKKSEIIDARGVDIHELIDLADVVVTILSQSSYEALMRNKPVVMLGYTHLKHKNCTYEAFAKDDVEQILDKAIKDGFTEEMRKNFHSHIARLLKYYLYDDYVARKFKYGKKIEDFQNEFLN</sequence>
<dbReference type="GO" id="GO:0015774">
    <property type="term" value="P:polysaccharide transport"/>
    <property type="evidence" value="ECO:0007669"/>
    <property type="project" value="InterPro"/>
</dbReference>
<organism evidence="1">
    <name type="scientific">Campylobacter jejuni</name>
    <dbReference type="NCBI Taxonomy" id="197"/>
    <lineage>
        <taxon>Bacteria</taxon>
        <taxon>Pseudomonadati</taxon>
        <taxon>Campylobacterota</taxon>
        <taxon>Epsilonproteobacteria</taxon>
        <taxon>Campylobacterales</taxon>
        <taxon>Campylobacteraceae</taxon>
        <taxon>Campylobacter</taxon>
    </lineage>
</organism>
<dbReference type="GO" id="GO:0000271">
    <property type="term" value="P:polysaccharide biosynthetic process"/>
    <property type="evidence" value="ECO:0007669"/>
    <property type="project" value="InterPro"/>
</dbReference>
<accession>A0A5T1TY78</accession>
<dbReference type="Pfam" id="PF05159">
    <property type="entry name" value="Capsule_synth"/>
    <property type="match status" value="1"/>
</dbReference>
<protein>
    <recommendedName>
        <fullName evidence="2">Capsular biosynthesis protein</fullName>
    </recommendedName>
</protein>
<dbReference type="EMBL" id="AACPZM010000141">
    <property type="protein sequence ID" value="EAL6436250.1"/>
    <property type="molecule type" value="Genomic_DNA"/>
</dbReference>
<gene>
    <name evidence="1" type="ORF">DSW11_08655</name>
</gene>
<dbReference type="InterPro" id="IPR043148">
    <property type="entry name" value="TagF_C"/>
</dbReference>
<dbReference type="Gene3D" id="3.40.50.12580">
    <property type="match status" value="1"/>
</dbReference>
<dbReference type="SUPFAM" id="SSF53756">
    <property type="entry name" value="UDP-Glycosyltransferase/glycogen phosphorylase"/>
    <property type="match status" value="1"/>
</dbReference>
<dbReference type="InterPro" id="IPR007833">
    <property type="entry name" value="Capsule_polysaccharide_synth"/>
</dbReference>